<evidence type="ECO:0000256" key="4">
    <source>
        <dbReference type="ARBA" id="ARBA00023069"/>
    </source>
</evidence>
<dbReference type="EMBL" id="BRYA01000310">
    <property type="protein sequence ID" value="GMI46761.1"/>
    <property type="molecule type" value="Genomic_DNA"/>
</dbReference>
<keyword evidence="6" id="KW-0175">Coiled coil</keyword>
<evidence type="ECO:0000259" key="8">
    <source>
        <dbReference type="Pfam" id="PF22544"/>
    </source>
</evidence>
<reference evidence="12" key="1">
    <citation type="journal article" date="2023" name="Commun. Biol.">
        <title>Genome analysis of Parmales, the sister group of diatoms, reveals the evolutionary specialization of diatoms from phago-mixotrophs to photoautotrophs.</title>
        <authorList>
            <person name="Ban H."/>
            <person name="Sato S."/>
            <person name="Yoshikawa S."/>
            <person name="Yamada K."/>
            <person name="Nakamura Y."/>
            <person name="Ichinomiya M."/>
            <person name="Sato N."/>
            <person name="Blanc-Mathieu R."/>
            <person name="Endo H."/>
            <person name="Kuwata A."/>
            <person name="Ogata H."/>
        </authorList>
    </citation>
    <scope>NUCLEOTIDE SEQUENCE [LARGE SCALE GENOMIC DNA]</scope>
</reference>
<dbReference type="InterPro" id="IPR056307">
    <property type="entry name" value="Ig-CFAP74_3rd"/>
</dbReference>
<dbReference type="Proteomes" id="UP001165065">
    <property type="component" value="Unassembled WGS sequence"/>
</dbReference>
<evidence type="ECO:0000256" key="6">
    <source>
        <dbReference type="SAM" id="Coils"/>
    </source>
</evidence>
<sequence>MSLPLEDAYRPGSPVSDFSDDTDSDTSLPDTSYLASRLSIPTSLAPLKRHQALLKEANSIEKMFAEKDGKVRAASECEAVFESEKKRLSELQLSLQEASQSYEEIKKQVEDEPLGLQALPKSLIDSLRVSEKQAMIASELFRAQRQTVAREERVYLHAQHEANVAEASVERFADIVCDLRKVSEMEVAKRTKQVKKIKRKEVVSAKRLEKRQRDRVKEYNRKLKESNDLAEAQKETARALHKTSAKRITVTSKVTNESKKFMEEARLEGHENRIQVALELKANTDAISAVLKGKNEKNAILQRKKEHAEREEFGTILKMGGNPYVEFKRRDVKKKAAADEAREHERIKKQEAQLADGLVKDDEYNRKKEEHLKRQKEYEDAYRGEQGREIIEARNRAYLMEKTTNKTDLIDPTRRVFNIEPSQVTTIKDASFGLGYNPRKDESQLQAVIEMVKKKYPKVGPGEYSRLIPKKVALDDDAEEEGNTVGLDGLLEPKSEPPGQDALSIMNKTGLEEAQLDRVSQSAAALASGVSSRATTPGTVEVATRAFPKPQLTKFEKDALEKAQTRQKTRLLSGTPQIAGGREFKGQAFVAKPDTILFKDFVLGKFYKRRILLTNVSLTFNSFKILNLPESVTDFFEISYERPGRMSAGMSVLLEITFMPKVNEDIISDLSFLSSTGPFSIPLRCLTQKVAPKLNTNVVRFDNIVMGERVTFRLKIMNNGAKSTMFYFHNAETGERMPPSEALLAAAAETTTSGGADTGLKSRSPQSPEVDESQEEVIEYLKTEGDLLAQAAAVGEACLEYPEGLSELQYSTVGSVGSYSETYHDITFAPLSTGRFKEERVLHFDHTDETIKLTIVATSIKVPIYVAEPVVDMKCCVYDKLYRKNVVVKNRGKISFKIYAKPPPELQDFVEFNPDMGFIQPDVDFEMKMKFRPTKDILVKCGKYAIPGMEVIAVPVLVEVPEMALPVYYTLFARLTTGEVTFNSNVIDHGNCFISQSSMQVVKMKNQGRLPMRFGFVNLPKEIEVQPNDGFGALMPLEEKDVCIIVKPSSAVYRDLSLAVQTTMNLTSTIRVKYQGLETPLKFDHTVLKFASCCPGDKITHSVFATNTTKSTQTFEFAVPRPSQSFLRITPNVETLSPGATCRFEIEYSPPASLLSSQEEVETGVNQTISDDQVETSGGKEGGEGDIEEEKKTGCDEDKVEELESAEVLGDLKFFEGEVKKSYREDIKEPWSVHSRWSLPCFVRSADDDSPIRQDIPPLFIDVHTTLVKRMLDIDTAHLDFGQLAVGQTKVLPLRVRNYGSEQAPLIPSGLNSTGPFCVVNALRDVPPNDFQLLSLQFAPLAQGVRSETLTLSCPTLGKTLTITLKGKGVSPVLIVSPPGSTGVTCTGSSASITTIDKWATDVSGKGDNLCRHVLAGDAGKSVLTLCNSSVFPLRYNLQTLGEVHENFNNKDCYDISPPEGQIDPGEEKNLEVVFQPDHERIWSYKFESKIEVPNQVEEHVVRLIGRCWNTQMYCVGAGGSGKGEDEEERVLETMENRFKLPSHLSGVDEAAAAEIGVRDPQREDIVLKFPRVNDEGGGEKESNKDSTSEKGIVVGSIALNDPKIGSNGTFEIVLDKASPSAAFFSATPDKGSVSPGQEVGVAFKFNPPPKPGQDSPDSSGIEVGQWTKVLASVICKGGYKPEGAPDERVFKVLLVGYVNV</sequence>
<dbReference type="InterPro" id="IPR053879">
    <property type="entry name" value="HYDIN_VesB_CFA65-like_Ig"/>
</dbReference>
<feature type="region of interest" description="Disordered" evidence="7">
    <location>
        <begin position="1169"/>
        <end position="1196"/>
    </location>
</feature>
<keyword evidence="12" id="KW-1185">Reference proteome</keyword>
<dbReference type="GO" id="GO:0005929">
    <property type="term" value="C:cilium"/>
    <property type="evidence" value="ECO:0007669"/>
    <property type="project" value="UniProtKB-SubCell"/>
</dbReference>
<evidence type="ECO:0000259" key="10">
    <source>
        <dbReference type="Pfam" id="PF24798"/>
    </source>
</evidence>
<feature type="region of interest" description="Disordered" evidence="7">
    <location>
        <begin position="1"/>
        <end position="30"/>
    </location>
</feature>
<dbReference type="PANTHER" id="PTHR22538:SF0">
    <property type="entry name" value="CILIA- AND FLAGELLA-ASSOCIATED PROTEIN 74"/>
    <property type="match status" value="1"/>
</dbReference>
<evidence type="ECO:0000256" key="1">
    <source>
        <dbReference type="ARBA" id="ARBA00004138"/>
    </source>
</evidence>
<dbReference type="PANTHER" id="PTHR22538">
    <property type="entry name" value="CILIA- AND FLAGELLA-ASSOCIATED PROTEIN 74"/>
    <property type="match status" value="1"/>
</dbReference>
<accession>A0A9W7GL52</accession>
<feature type="coiled-coil region" evidence="6">
    <location>
        <begin position="209"/>
        <end position="240"/>
    </location>
</feature>
<keyword evidence="4" id="KW-0969">Cilium</keyword>
<evidence type="ECO:0000256" key="7">
    <source>
        <dbReference type="SAM" id="MobiDB-lite"/>
    </source>
</evidence>
<feature type="coiled-coil region" evidence="6">
    <location>
        <begin position="81"/>
        <end position="108"/>
    </location>
</feature>
<keyword evidence="3" id="KW-0963">Cytoplasm</keyword>
<evidence type="ECO:0000256" key="2">
    <source>
        <dbReference type="ARBA" id="ARBA00004496"/>
    </source>
</evidence>
<feature type="domain" description="HYDIN/VesB/CFA65-like Ig-like" evidence="8">
    <location>
        <begin position="1081"/>
        <end position="1168"/>
    </location>
</feature>
<evidence type="ECO:0000256" key="3">
    <source>
        <dbReference type="ARBA" id="ARBA00022490"/>
    </source>
</evidence>
<comment type="subcellular location">
    <subcellularLocation>
        <location evidence="1">Cell projection</location>
        <location evidence="1">Cilium</location>
    </subcellularLocation>
    <subcellularLocation>
        <location evidence="2">Cytoplasm</location>
    </subcellularLocation>
</comment>
<feature type="domain" description="HYDIN/VesB/CFA65-like Ig-like" evidence="8">
    <location>
        <begin position="1272"/>
        <end position="1368"/>
    </location>
</feature>
<dbReference type="Pfam" id="PF24798">
    <property type="entry name" value="Ig-CFAP74_4th"/>
    <property type="match status" value="1"/>
</dbReference>
<comment type="caution">
    <text evidence="11">The sequence shown here is derived from an EMBL/GenBank/DDBJ whole genome shotgun (WGS) entry which is preliminary data.</text>
</comment>
<evidence type="ECO:0000313" key="12">
    <source>
        <dbReference type="Proteomes" id="UP001165065"/>
    </source>
</evidence>
<dbReference type="Pfam" id="PF24771">
    <property type="entry name" value="Ig_CFAP74_1st"/>
    <property type="match status" value="1"/>
</dbReference>
<feature type="region of interest" description="Disordered" evidence="7">
    <location>
        <begin position="752"/>
        <end position="772"/>
    </location>
</feature>
<evidence type="ECO:0000313" key="11">
    <source>
        <dbReference type="EMBL" id="GMI46761.1"/>
    </source>
</evidence>
<feature type="domain" description="CFAP74 fourth Ig-like" evidence="10">
    <location>
        <begin position="982"/>
        <end position="1073"/>
    </location>
</feature>
<dbReference type="InterPro" id="IPR013783">
    <property type="entry name" value="Ig-like_fold"/>
</dbReference>
<evidence type="ECO:0000256" key="5">
    <source>
        <dbReference type="ARBA" id="ARBA00023273"/>
    </source>
</evidence>
<dbReference type="OrthoDB" id="545169at2759"/>
<protein>
    <submittedName>
        <fullName evidence="11">Uncharacterized protein</fullName>
    </submittedName>
</protein>
<gene>
    <name evidence="11" type="ORF">TrCOL_g1705</name>
</gene>
<dbReference type="InterPro" id="IPR056310">
    <property type="entry name" value="Ig-CFAP74_4th"/>
</dbReference>
<organism evidence="11 12">
    <name type="scientific">Triparma columacea</name>
    <dbReference type="NCBI Taxonomy" id="722753"/>
    <lineage>
        <taxon>Eukaryota</taxon>
        <taxon>Sar</taxon>
        <taxon>Stramenopiles</taxon>
        <taxon>Ochrophyta</taxon>
        <taxon>Bolidophyceae</taxon>
        <taxon>Parmales</taxon>
        <taxon>Triparmaceae</taxon>
        <taxon>Triparma</taxon>
    </lineage>
</organism>
<feature type="domain" description="CFAP74 third Ig-like" evidence="9">
    <location>
        <begin position="864"/>
        <end position="976"/>
    </location>
</feature>
<keyword evidence="5" id="KW-0966">Cell projection</keyword>
<evidence type="ECO:0000259" key="9">
    <source>
        <dbReference type="Pfam" id="PF24778"/>
    </source>
</evidence>
<dbReference type="Gene3D" id="2.60.40.10">
    <property type="entry name" value="Immunoglobulins"/>
    <property type="match status" value="6"/>
</dbReference>
<dbReference type="Pfam" id="PF22544">
    <property type="entry name" value="HYDIN_VesB_CFA65-like_Ig"/>
    <property type="match status" value="2"/>
</dbReference>
<dbReference type="GO" id="GO:0005737">
    <property type="term" value="C:cytoplasm"/>
    <property type="evidence" value="ECO:0007669"/>
    <property type="project" value="UniProtKB-SubCell"/>
</dbReference>
<proteinExistence type="predicted"/>
<name>A0A9W7GL52_9STRA</name>
<dbReference type="Pfam" id="PF24778">
    <property type="entry name" value="Ig-CFAP74_3rd"/>
    <property type="match status" value="1"/>
</dbReference>